<gene>
    <name evidence="6" type="ORF">G3I44_11040</name>
</gene>
<evidence type="ECO:0000256" key="4">
    <source>
        <dbReference type="ARBA" id="ARBA00029447"/>
    </source>
</evidence>
<dbReference type="SMART" id="SM00091">
    <property type="entry name" value="PAS"/>
    <property type="match status" value="1"/>
</dbReference>
<dbReference type="InterPro" id="IPR000014">
    <property type="entry name" value="PAS"/>
</dbReference>
<protein>
    <submittedName>
        <fullName evidence="6">PAS domain-containing protein</fullName>
    </submittedName>
</protein>
<dbReference type="AlphaFoldDB" id="A0A6C0ULL9"/>
<dbReference type="Gene3D" id="1.10.287.950">
    <property type="entry name" value="Methyl-accepting chemotaxis protein"/>
    <property type="match status" value="1"/>
</dbReference>
<evidence type="ECO:0000256" key="1">
    <source>
        <dbReference type="ARBA" id="ARBA00004429"/>
    </source>
</evidence>
<dbReference type="SMART" id="SM00283">
    <property type="entry name" value="MA"/>
    <property type="match status" value="1"/>
</dbReference>
<dbReference type="GO" id="GO:0005886">
    <property type="term" value="C:plasma membrane"/>
    <property type="evidence" value="ECO:0007669"/>
    <property type="project" value="UniProtKB-SubCell"/>
</dbReference>
<keyword evidence="2" id="KW-0997">Cell inner membrane</keyword>
<evidence type="ECO:0000313" key="6">
    <source>
        <dbReference type="EMBL" id="QIB74769.1"/>
    </source>
</evidence>
<dbReference type="InterPro" id="IPR000727">
    <property type="entry name" value="T_SNARE_dom"/>
</dbReference>
<keyword evidence="2" id="KW-1003">Cell membrane</keyword>
<dbReference type="InterPro" id="IPR004089">
    <property type="entry name" value="MCPsignal_dom"/>
</dbReference>
<dbReference type="CDD" id="cd11386">
    <property type="entry name" value="MCP_signal"/>
    <property type="match status" value="1"/>
</dbReference>
<dbReference type="SUPFAM" id="SSF58104">
    <property type="entry name" value="Methyl-accepting chemotaxis protein (MCP) signaling domain"/>
    <property type="match status" value="1"/>
</dbReference>
<dbReference type="InterPro" id="IPR003660">
    <property type="entry name" value="HAMP_dom"/>
</dbReference>
<dbReference type="GO" id="GO:0006355">
    <property type="term" value="P:regulation of DNA-templated transcription"/>
    <property type="evidence" value="ECO:0007669"/>
    <property type="project" value="InterPro"/>
</dbReference>
<dbReference type="RefSeq" id="WP_163486656.1">
    <property type="nucleotide sequence ID" value="NZ_CP048739.1"/>
</dbReference>
<dbReference type="PANTHER" id="PTHR32089">
    <property type="entry name" value="METHYL-ACCEPTING CHEMOTAXIS PROTEIN MCPB"/>
    <property type="match status" value="1"/>
</dbReference>
<dbReference type="CDD" id="cd00130">
    <property type="entry name" value="PAS"/>
    <property type="match status" value="1"/>
</dbReference>
<comment type="similarity">
    <text evidence="4">Belongs to the methyl-accepting chemotaxis (MCP) protein family.</text>
</comment>
<dbReference type="Pfam" id="PF00015">
    <property type="entry name" value="MCPsignal"/>
    <property type="match status" value="1"/>
</dbReference>
<dbReference type="PANTHER" id="PTHR32089:SF112">
    <property type="entry name" value="LYSOZYME-LIKE PROTEIN-RELATED"/>
    <property type="match status" value="1"/>
</dbReference>
<evidence type="ECO:0000313" key="7">
    <source>
        <dbReference type="Proteomes" id="UP000465846"/>
    </source>
</evidence>
<proteinExistence type="inferred from homology"/>
<dbReference type="PROSITE" id="PS50885">
    <property type="entry name" value="HAMP"/>
    <property type="match status" value="1"/>
</dbReference>
<evidence type="ECO:0000256" key="5">
    <source>
        <dbReference type="SAM" id="MobiDB-lite"/>
    </source>
</evidence>
<comment type="subcellular location">
    <subcellularLocation>
        <location evidence="1">Cell inner membrane</location>
        <topology evidence="1">Multi-pass membrane protein</topology>
    </subcellularLocation>
</comment>
<evidence type="ECO:0000256" key="2">
    <source>
        <dbReference type="ARBA" id="ARBA00022519"/>
    </source>
</evidence>
<feature type="region of interest" description="Disordered" evidence="5">
    <location>
        <begin position="489"/>
        <end position="508"/>
    </location>
</feature>
<dbReference type="Proteomes" id="UP000465846">
    <property type="component" value="Chromosome"/>
</dbReference>
<sequence>MVSQLTTLVLGAVTGDADESSSSASMLGEGGTDMDAGSALLDALPMPAFVISATGVATGWNEAAERAFGIPKEKIIGASEEDATSMVSYDDDRAEKTLAHKVIDAPDTAHENDPSVERVRGPGGQFFVDERSLENANGERMYISFRALPIYDGDELVAVVELVEDKTEAQRRQEATHTLVNEVTSTLEQIGEGNLDARAELGSETEVLEDELLNIVAEVNRTGDRFESLVDEVESHATDVSNTITTANDAASQIDSRVTEQRKALEAVRDDLASFSAAMEEVAASSTEVESAADRARDNIGSSLDWTVDTRKVTDEVKERSDDLLESVKRLEDDMEEIGDVVGLISEIADRTNILALNANIEAARAGEAGEGFAVVAEEVKSLANETQSHTEQITERIDRIQSRADETVTLVEETHEDVGRADDAIDKTVSSLQEASDAVEEAADGVSELSRASDDQAESVEGVVSAVEDVSDDAAEIEESVDDIVSVTQTQRDSAGELGTMIDGLSK</sequence>
<accession>A0A6C0ULL9</accession>
<dbReference type="Pfam" id="PF00989">
    <property type="entry name" value="PAS"/>
    <property type="match status" value="1"/>
</dbReference>
<dbReference type="PROSITE" id="PS50192">
    <property type="entry name" value="T_SNARE"/>
    <property type="match status" value="1"/>
</dbReference>
<dbReference type="SUPFAM" id="SSF55785">
    <property type="entry name" value="PYP-like sensor domain (PAS domain)"/>
    <property type="match status" value="1"/>
</dbReference>
<organism evidence="6 7">
    <name type="scientific">Halogeometricum borinquense</name>
    <dbReference type="NCBI Taxonomy" id="60847"/>
    <lineage>
        <taxon>Archaea</taxon>
        <taxon>Methanobacteriati</taxon>
        <taxon>Methanobacteriota</taxon>
        <taxon>Stenosarchaea group</taxon>
        <taxon>Halobacteria</taxon>
        <taxon>Halobacteriales</taxon>
        <taxon>Haloferacaceae</taxon>
        <taxon>Halogeometricum</taxon>
    </lineage>
</organism>
<dbReference type="GO" id="GO:0007165">
    <property type="term" value="P:signal transduction"/>
    <property type="evidence" value="ECO:0007669"/>
    <property type="project" value="UniProtKB-KW"/>
</dbReference>
<dbReference type="Gene3D" id="3.30.450.20">
    <property type="entry name" value="PAS domain"/>
    <property type="match status" value="1"/>
</dbReference>
<keyword evidence="3" id="KW-0807">Transducer</keyword>
<dbReference type="EMBL" id="CP048739">
    <property type="protein sequence ID" value="QIB74769.1"/>
    <property type="molecule type" value="Genomic_DNA"/>
</dbReference>
<dbReference type="InterPro" id="IPR013767">
    <property type="entry name" value="PAS_fold"/>
</dbReference>
<name>A0A6C0ULL9_9EURY</name>
<dbReference type="InterPro" id="IPR035965">
    <property type="entry name" value="PAS-like_dom_sf"/>
</dbReference>
<dbReference type="GeneID" id="44079943"/>
<reference evidence="6 7" key="1">
    <citation type="submission" date="2020-02" db="EMBL/GenBank/DDBJ databases">
        <title>Whole genome sequence of Halogeometricum borinquense strain wsp4.</title>
        <authorList>
            <person name="Verma D.K."/>
            <person name="Gopal K."/>
            <person name="Prasad E.S."/>
        </authorList>
    </citation>
    <scope>NUCLEOTIDE SEQUENCE [LARGE SCALE GENOMIC DNA]</scope>
    <source>
        <strain evidence="7">wsp4</strain>
    </source>
</reference>
<evidence type="ECO:0000256" key="3">
    <source>
        <dbReference type="ARBA" id="ARBA00023224"/>
    </source>
</evidence>
<dbReference type="PROSITE" id="PS50111">
    <property type="entry name" value="CHEMOTAXIS_TRANSDUC_2"/>
    <property type="match status" value="1"/>
</dbReference>
<keyword evidence="2" id="KW-0472">Membrane</keyword>
<dbReference type="PROSITE" id="PS50112">
    <property type="entry name" value="PAS"/>
    <property type="match status" value="1"/>
</dbReference>